<gene>
    <name evidence="16" type="primary">LOC110986328</name>
</gene>
<evidence type="ECO:0000313" key="15">
    <source>
        <dbReference type="Proteomes" id="UP000694845"/>
    </source>
</evidence>
<dbReference type="GO" id="GO:0022841">
    <property type="term" value="F:potassium ion leak channel activity"/>
    <property type="evidence" value="ECO:0007669"/>
    <property type="project" value="TreeGrafter"/>
</dbReference>
<feature type="transmembrane region" description="Helical" evidence="13">
    <location>
        <begin position="172"/>
        <end position="195"/>
    </location>
</feature>
<keyword evidence="15" id="KW-1185">Reference proteome</keyword>
<keyword evidence="9 12" id="KW-0406">Ion transport</keyword>
<dbReference type="PRINTS" id="PR01095">
    <property type="entry name" value="TASKCHANNEL"/>
</dbReference>
<sequence>MKPWKKCLLLLAAFLAYLFAGAFVIILIERDEVTRAQEKFFGELGAFVQSHYACGATPDEVIALMEKAGVAYSRGAFYSEMASSHNELLAVWSWPNSILFASSVVTTIGYGRLAPKTVGGQVFCLFFAVLGVPLCYVVFSMVGDTFNALWKRFTRCSDKCLEVIRSKNARRFLLGAITLMGLWILLVLLPSVIFTHTEPWEWWRAQYFCFVSLSTIGFGDVIYGLEREGDSYALDWSYKLGILVYFFLGLSLISIVFKGVWHSQRKNLNRAKARIRSTTRGLRSRTFNLGPHSDRHTFLSSAHRHDVLDPVGVMDALGKESWKQGVVGVSYRIIEKNDAGGSSSGYSDTVLETTV</sequence>
<keyword evidence="8 13" id="KW-1133">Transmembrane helix</keyword>
<name>A0A8B7ZDR5_ACAPL</name>
<dbReference type="GO" id="GO:0030322">
    <property type="term" value="P:stabilization of membrane potential"/>
    <property type="evidence" value="ECO:0007669"/>
    <property type="project" value="TreeGrafter"/>
</dbReference>
<keyword evidence="11 12" id="KW-0407">Ion channel</keyword>
<evidence type="ECO:0000256" key="2">
    <source>
        <dbReference type="ARBA" id="ARBA00006666"/>
    </source>
</evidence>
<evidence type="ECO:0000256" key="4">
    <source>
        <dbReference type="ARBA" id="ARBA00022538"/>
    </source>
</evidence>
<keyword evidence="3 12" id="KW-0813">Transport</keyword>
<accession>A0A8B7ZDR5</accession>
<evidence type="ECO:0000256" key="12">
    <source>
        <dbReference type="RuleBase" id="RU003857"/>
    </source>
</evidence>
<evidence type="ECO:0000256" key="6">
    <source>
        <dbReference type="ARBA" id="ARBA00022826"/>
    </source>
</evidence>
<proteinExistence type="inferred from homology"/>
<feature type="transmembrane region" description="Helical" evidence="13">
    <location>
        <begin position="89"/>
        <end position="110"/>
    </location>
</feature>
<evidence type="ECO:0000256" key="9">
    <source>
        <dbReference type="ARBA" id="ARBA00023065"/>
    </source>
</evidence>
<evidence type="ECO:0000256" key="7">
    <source>
        <dbReference type="ARBA" id="ARBA00022958"/>
    </source>
</evidence>
<dbReference type="PANTHER" id="PTHR11003:SF330">
    <property type="entry name" value="POTASSIUM CHANNEL DOMAIN-CONTAINING PROTEIN"/>
    <property type="match status" value="1"/>
</dbReference>
<dbReference type="OMA" id="WKKCLLL"/>
<keyword evidence="10 13" id="KW-0472">Membrane</keyword>
<dbReference type="InterPro" id="IPR003280">
    <property type="entry name" value="2pore_dom_K_chnl"/>
</dbReference>
<keyword evidence="4" id="KW-0633">Potassium transport</keyword>
<evidence type="ECO:0000256" key="5">
    <source>
        <dbReference type="ARBA" id="ARBA00022692"/>
    </source>
</evidence>
<feature type="transmembrane region" description="Helical" evidence="13">
    <location>
        <begin position="207"/>
        <end position="225"/>
    </location>
</feature>
<dbReference type="RefSeq" id="XP_022103804.1">
    <property type="nucleotide sequence ID" value="XM_022248112.1"/>
</dbReference>
<reference evidence="16" key="1">
    <citation type="submission" date="2025-08" db="UniProtKB">
        <authorList>
            <consortium name="RefSeq"/>
        </authorList>
    </citation>
    <scope>IDENTIFICATION</scope>
</reference>
<dbReference type="GeneID" id="110986328"/>
<comment type="subcellular location">
    <subcellularLocation>
        <location evidence="1">Membrane</location>
        <topology evidence="1">Multi-pass membrane protein</topology>
    </subcellularLocation>
</comment>
<evidence type="ECO:0000256" key="3">
    <source>
        <dbReference type="ARBA" id="ARBA00022448"/>
    </source>
</evidence>
<feature type="transmembrane region" description="Helical" evidence="13">
    <location>
        <begin position="122"/>
        <end position="142"/>
    </location>
</feature>
<dbReference type="PANTHER" id="PTHR11003">
    <property type="entry name" value="POTASSIUM CHANNEL, SUBFAMILY K"/>
    <property type="match status" value="1"/>
</dbReference>
<feature type="transmembrane region" description="Helical" evidence="13">
    <location>
        <begin position="237"/>
        <end position="261"/>
    </location>
</feature>
<evidence type="ECO:0000259" key="14">
    <source>
        <dbReference type="Pfam" id="PF07885"/>
    </source>
</evidence>
<dbReference type="GO" id="GO:0015271">
    <property type="term" value="F:outward rectifier potassium channel activity"/>
    <property type="evidence" value="ECO:0007669"/>
    <property type="project" value="TreeGrafter"/>
</dbReference>
<comment type="similarity">
    <text evidence="2 12">Belongs to the two pore domain potassium channel (TC 1.A.1.8) family.</text>
</comment>
<dbReference type="Pfam" id="PF07885">
    <property type="entry name" value="Ion_trans_2"/>
    <property type="match status" value="2"/>
</dbReference>
<dbReference type="SUPFAM" id="SSF81324">
    <property type="entry name" value="Voltage-gated potassium channels"/>
    <property type="match status" value="2"/>
</dbReference>
<evidence type="ECO:0000256" key="1">
    <source>
        <dbReference type="ARBA" id="ARBA00004141"/>
    </source>
</evidence>
<dbReference type="Gene3D" id="1.10.287.70">
    <property type="match status" value="1"/>
</dbReference>
<dbReference type="KEGG" id="aplc:110986328"/>
<evidence type="ECO:0000256" key="8">
    <source>
        <dbReference type="ARBA" id="ARBA00022989"/>
    </source>
</evidence>
<evidence type="ECO:0000256" key="10">
    <source>
        <dbReference type="ARBA" id="ARBA00023136"/>
    </source>
</evidence>
<dbReference type="AlphaFoldDB" id="A0A8B7ZDR5"/>
<organism evidence="15 16">
    <name type="scientific">Acanthaster planci</name>
    <name type="common">Crown-of-thorns starfish</name>
    <dbReference type="NCBI Taxonomy" id="133434"/>
    <lineage>
        <taxon>Eukaryota</taxon>
        <taxon>Metazoa</taxon>
        <taxon>Echinodermata</taxon>
        <taxon>Eleutherozoa</taxon>
        <taxon>Asterozoa</taxon>
        <taxon>Asteroidea</taxon>
        <taxon>Valvatacea</taxon>
        <taxon>Valvatida</taxon>
        <taxon>Acanthasteridae</taxon>
        <taxon>Acanthaster</taxon>
    </lineage>
</organism>
<feature type="domain" description="Potassium channel" evidence="14">
    <location>
        <begin position="81"/>
        <end position="146"/>
    </location>
</feature>
<feature type="domain" description="Potassium channel" evidence="14">
    <location>
        <begin position="183"/>
        <end position="257"/>
    </location>
</feature>
<dbReference type="InterPro" id="IPR013099">
    <property type="entry name" value="K_chnl_dom"/>
</dbReference>
<evidence type="ECO:0000256" key="11">
    <source>
        <dbReference type="ARBA" id="ARBA00023303"/>
    </source>
</evidence>
<evidence type="ECO:0000313" key="16">
    <source>
        <dbReference type="RefSeq" id="XP_022103804.1"/>
    </source>
</evidence>
<keyword evidence="6" id="KW-0631">Potassium channel</keyword>
<dbReference type="OrthoDB" id="297496at2759"/>
<dbReference type="InterPro" id="IPR003092">
    <property type="entry name" value="2pore_dom_K_chnl_TASK"/>
</dbReference>
<protein>
    <submittedName>
        <fullName evidence="16">Potassium channel subfamily K member 16-like</fullName>
    </submittedName>
</protein>
<dbReference type="GO" id="GO:0005886">
    <property type="term" value="C:plasma membrane"/>
    <property type="evidence" value="ECO:0007669"/>
    <property type="project" value="TreeGrafter"/>
</dbReference>
<dbReference type="Proteomes" id="UP000694845">
    <property type="component" value="Unplaced"/>
</dbReference>
<keyword evidence="5 12" id="KW-0812">Transmembrane</keyword>
<keyword evidence="7" id="KW-0630">Potassium</keyword>
<evidence type="ECO:0000256" key="13">
    <source>
        <dbReference type="SAM" id="Phobius"/>
    </source>
</evidence>
<dbReference type="PRINTS" id="PR01333">
    <property type="entry name" value="2POREKCHANEL"/>
</dbReference>